<proteinExistence type="inferred from homology"/>
<gene>
    <name evidence="3" type="ORF">A7K91_21880</name>
</gene>
<sequence>MKFRTAAVQYHLADIDHIDEFKHQVTHYVKTASEYGVQFLLFPEFMTTQLLSLGDGSGNALPIERLPDFTEDYIALFQGLAKDYDMYIVGGTHVVEVEGGKLRNAAHLFHPDGSIDVQHKIHLTPTEVTEWNMSKGDGVNVFQTKFGTIAMLTCYDIEFPEIVRMARAKGADVIFCPSCTDDRHGFYRVRYCCHARTIENQIYVVATGTVGSLRKVDFMRGNFGQAAILAPNDIPFPPGGIIAEGVINDDMLVVGDLDLDLLEEVRRNGSVMTWRDRRADLYTDWSS</sequence>
<organism evidence="3 4">
    <name type="scientific">Paenibacillus oryzae</name>
    <dbReference type="NCBI Taxonomy" id="1844972"/>
    <lineage>
        <taxon>Bacteria</taxon>
        <taxon>Bacillati</taxon>
        <taxon>Bacillota</taxon>
        <taxon>Bacilli</taxon>
        <taxon>Bacillales</taxon>
        <taxon>Paenibacillaceae</taxon>
        <taxon>Paenibacillus</taxon>
    </lineage>
</organism>
<dbReference type="Proteomes" id="UP000092024">
    <property type="component" value="Unassembled WGS sequence"/>
</dbReference>
<dbReference type="InterPro" id="IPR036526">
    <property type="entry name" value="C-N_Hydrolase_sf"/>
</dbReference>
<comment type="similarity">
    <text evidence="1">Belongs to the carbon-nitrogen hydrolase superfamily. NIT1/NIT2 family.</text>
</comment>
<evidence type="ECO:0000313" key="4">
    <source>
        <dbReference type="Proteomes" id="UP000092024"/>
    </source>
</evidence>
<dbReference type="PROSITE" id="PS01227">
    <property type="entry name" value="UPF0012"/>
    <property type="match status" value="1"/>
</dbReference>
<dbReference type="InterPro" id="IPR001110">
    <property type="entry name" value="UPF0012_CS"/>
</dbReference>
<name>A0A1A5YNK4_9BACL</name>
<dbReference type="Gene3D" id="3.60.110.10">
    <property type="entry name" value="Carbon-nitrogen hydrolase"/>
    <property type="match status" value="1"/>
</dbReference>
<feature type="domain" description="CN hydrolase" evidence="2">
    <location>
        <begin position="3"/>
        <end position="259"/>
    </location>
</feature>
<keyword evidence="3" id="KW-0808">Transferase</keyword>
<dbReference type="GO" id="GO:0016746">
    <property type="term" value="F:acyltransferase activity"/>
    <property type="evidence" value="ECO:0007669"/>
    <property type="project" value="UniProtKB-KW"/>
</dbReference>
<dbReference type="Pfam" id="PF00795">
    <property type="entry name" value="CN_hydrolase"/>
    <property type="match status" value="1"/>
</dbReference>
<reference evidence="3 4" key="1">
    <citation type="submission" date="2016-05" db="EMBL/GenBank/DDBJ databases">
        <title>Paenibacillus oryzae. sp. nov., isolated from the rice root.</title>
        <authorList>
            <person name="Zhang J."/>
            <person name="Zhang X."/>
        </authorList>
    </citation>
    <scope>NUCLEOTIDE SEQUENCE [LARGE SCALE GENOMIC DNA]</scope>
    <source>
        <strain evidence="3 4">1DrF-4</strain>
    </source>
</reference>
<dbReference type="SUPFAM" id="SSF56317">
    <property type="entry name" value="Carbon-nitrogen hydrolase"/>
    <property type="match status" value="1"/>
</dbReference>
<dbReference type="AlphaFoldDB" id="A0A1A5YNK4"/>
<evidence type="ECO:0000256" key="1">
    <source>
        <dbReference type="ARBA" id="ARBA00010613"/>
    </source>
</evidence>
<evidence type="ECO:0000313" key="3">
    <source>
        <dbReference type="EMBL" id="OBR66975.1"/>
    </source>
</evidence>
<dbReference type="RefSeq" id="WP_068680975.1">
    <property type="nucleotide sequence ID" value="NZ_LYPA01000042.1"/>
</dbReference>
<comment type="caution">
    <text evidence="3">The sequence shown here is derived from an EMBL/GenBank/DDBJ whole genome shotgun (WGS) entry which is preliminary data.</text>
</comment>
<dbReference type="OrthoDB" id="9811121at2"/>
<keyword evidence="4" id="KW-1185">Reference proteome</keyword>
<dbReference type="PROSITE" id="PS50263">
    <property type="entry name" value="CN_HYDROLASE"/>
    <property type="match status" value="1"/>
</dbReference>
<dbReference type="STRING" id="1844972.A7K91_21880"/>
<keyword evidence="3" id="KW-0012">Acyltransferase</keyword>
<dbReference type="CDD" id="cd07574">
    <property type="entry name" value="nitrilase_Rim1_like"/>
    <property type="match status" value="1"/>
</dbReference>
<protein>
    <submittedName>
        <fullName evidence="3">Acyltransferase</fullName>
    </submittedName>
</protein>
<dbReference type="PANTHER" id="PTHR23088:SF50">
    <property type="entry name" value="HYDROLASE YHCX"/>
    <property type="match status" value="1"/>
</dbReference>
<dbReference type="InterPro" id="IPR003010">
    <property type="entry name" value="C-N_Hydrolase"/>
</dbReference>
<evidence type="ECO:0000259" key="2">
    <source>
        <dbReference type="PROSITE" id="PS50263"/>
    </source>
</evidence>
<accession>A0A1A5YNK4</accession>
<dbReference type="EMBL" id="LYPA01000042">
    <property type="protein sequence ID" value="OBR66975.1"/>
    <property type="molecule type" value="Genomic_DNA"/>
</dbReference>
<dbReference type="PANTHER" id="PTHR23088">
    <property type="entry name" value="NITRILASE-RELATED"/>
    <property type="match status" value="1"/>
</dbReference>